<dbReference type="SFLD" id="SFLDG01129">
    <property type="entry name" value="C1.5:_HAD__Beta-PGM__Phosphata"/>
    <property type="match status" value="1"/>
</dbReference>
<dbReference type="CDD" id="cd04305">
    <property type="entry name" value="HAD_Neu5Ac-Pase_like"/>
    <property type="match status" value="1"/>
</dbReference>
<dbReference type="PANTHER" id="PTHR47478:SF1">
    <property type="entry name" value="PYRIMIDINE 5'-NUCLEOTIDASE YJJG"/>
    <property type="match status" value="1"/>
</dbReference>
<dbReference type="NCBIfam" id="TIGR02254">
    <property type="entry name" value="YjjG_YfnB"/>
    <property type="match status" value="1"/>
</dbReference>
<keyword evidence="2" id="KW-1185">Reference proteome</keyword>
<reference evidence="2" key="1">
    <citation type="submission" date="2015-09" db="EMBL/GenBank/DDBJ databases">
        <authorList>
            <person name="Shao Z."/>
            <person name="Wang L."/>
        </authorList>
    </citation>
    <scope>NUCLEOTIDE SEQUENCE [LARGE SCALE GENOMIC DNA]</scope>
    <source>
        <strain evidence="2">F13-1</strain>
    </source>
</reference>
<dbReference type="InterPro" id="IPR006439">
    <property type="entry name" value="HAD-SF_hydro_IA"/>
</dbReference>
<dbReference type="InterPro" id="IPR036412">
    <property type="entry name" value="HAD-like_sf"/>
</dbReference>
<dbReference type="NCBIfam" id="TIGR01509">
    <property type="entry name" value="HAD-SF-IA-v3"/>
    <property type="match status" value="1"/>
</dbReference>
<dbReference type="InterPro" id="IPR023214">
    <property type="entry name" value="HAD_sf"/>
</dbReference>
<dbReference type="InterPro" id="IPR011951">
    <property type="entry name" value="HAD-SF_hydro_IA_YjjG/PynA"/>
</dbReference>
<dbReference type="InterPro" id="IPR052550">
    <property type="entry name" value="Pyrimidine_5'-ntase_YjjG"/>
</dbReference>
<dbReference type="RefSeq" id="WP_096780139.1">
    <property type="nucleotide sequence ID" value="NZ_CP012621.1"/>
</dbReference>
<dbReference type="GO" id="GO:0008253">
    <property type="term" value="F:5'-nucleotidase activity"/>
    <property type="evidence" value="ECO:0007669"/>
    <property type="project" value="UniProtKB-EC"/>
</dbReference>
<dbReference type="NCBIfam" id="NF006976">
    <property type="entry name" value="PRK09449.1"/>
    <property type="match status" value="1"/>
</dbReference>
<dbReference type="Pfam" id="PF00702">
    <property type="entry name" value="Hydrolase"/>
    <property type="match status" value="1"/>
</dbReference>
<dbReference type="KEGG" id="zdf:AN401_18150"/>
<protein>
    <submittedName>
        <fullName evidence="1">DUMP phosphatase</fullName>
        <ecNumber evidence="1">3.1.3.5</ecNumber>
    </submittedName>
</protein>
<proteinExistence type="predicted"/>
<dbReference type="Proteomes" id="UP000217763">
    <property type="component" value="Chromosome"/>
</dbReference>
<dbReference type="Gene3D" id="3.40.50.1000">
    <property type="entry name" value="HAD superfamily/HAD-like"/>
    <property type="match status" value="1"/>
</dbReference>
<accession>A0A291HTU4</accession>
<sequence length="224" mass="25075">MQYKWILFDADDTLFHFDAYQGLRRMFAGFGVDFGEQDFAHYQTLNQPLWVDYQDGHITAEQLQHRRFAGWAERLEVSPRELNSAFLTAMADICAPLPGARELIDALTGQAQLGIITNGFTELQQVRLERTGFRDAFSPLVISEQVGLAKPDPGIFEHALELMGQPPREQVLMVGDNPHSDILGGLNAGLHTCWLNPAGKPAPEGISPHYQVSSLHELHRLLLC</sequence>
<dbReference type="Gene3D" id="1.10.150.240">
    <property type="entry name" value="Putative phosphatase, domain 2"/>
    <property type="match status" value="1"/>
</dbReference>
<dbReference type="PRINTS" id="PR00413">
    <property type="entry name" value="HADHALOGNASE"/>
</dbReference>
<organism evidence="1 2">
    <name type="scientific">Zobellella denitrificans</name>
    <dbReference type="NCBI Taxonomy" id="347534"/>
    <lineage>
        <taxon>Bacteria</taxon>
        <taxon>Pseudomonadati</taxon>
        <taxon>Pseudomonadota</taxon>
        <taxon>Gammaproteobacteria</taxon>
        <taxon>Aeromonadales</taxon>
        <taxon>Aeromonadaceae</taxon>
        <taxon>Zobellella</taxon>
    </lineage>
</organism>
<name>A0A291HTU4_9GAMM</name>
<gene>
    <name evidence="1" type="ORF">AN401_18150</name>
</gene>
<keyword evidence="1" id="KW-0378">Hydrolase</keyword>
<dbReference type="SUPFAM" id="SSF56784">
    <property type="entry name" value="HAD-like"/>
    <property type="match status" value="1"/>
</dbReference>
<dbReference type="NCBIfam" id="TIGR01549">
    <property type="entry name" value="HAD-SF-IA-v1"/>
    <property type="match status" value="1"/>
</dbReference>
<evidence type="ECO:0000313" key="2">
    <source>
        <dbReference type="Proteomes" id="UP000217763"/>
    </source>
</evidence>
<dbReference type="PANTHER" id="PTHR47478">
    <property type="match status" value="1"/>
</dbReference>
<dbReference type="EC" id="3.1.3.5" evidence="1"/>
<dbReference type="SFLD" id="SFLDS00003">
    <property type="entry name" value="Haloacid_Dehalogenase"/>
    <property type="match status" value="1"/>
</dbReference>
<dbReference type="AlphaFoldDB" id="A0A291HTU4"/>
<dbReference type="SFLD" id="SFLDG01135">
    <property type="entry name" value="C1.5.6:_HAD__Beta-PGM__Phospha"/>
    <property type="match status" value="1"/>
</dbReference>
<dbReference type="EMBL" id="CP012621">
    <property type="protein sequence ID" value="ATG75532.1"/>
    <property type="molecule type" value="Genomic_DNA"/>
</dbReference>
<evidence type="ECO:0000313" key="1">
    <source>
        <dbReference type="EMBL" id="ATG75532.1"/>
    </source>
</evidence>
<dbReference type="InterPro" id="IPR023198">
    <property type="entry name" value="PGP-like_dom2"/>
</dbReference>